<keyword evidence="1" id="KW-0812">Transmembrane</keyword>
<proteinExistence type="predicted"/>
<dbReference type="KEGG" id="acab:QRX50_46710"/>
<feature type="transmembrane region" description="Helical" evidence="1">
    <location>
        <begin position="44"/>
        <end position="67"/>
    </location>
</feature>
<evidence type="ECO:0000256" key="1">
    <source>
        <dbReference type="SAM" id="Phobius"/>
    </source>
</evidence>
<evidence type="ECO:0000313" key="3">
    <source>
        <dbReference type="Proteomes" id="UP001236014"/>
    </source>
</evidence>
<accession>A0A9Y2MXE6</accession>
<reference evidence="2 3" key="1">
    <citation type="submission" date="2023-06" db="EMBL/GenBank/DDBJ databases">
        <authorList>
            <person name="Oyuntsetseg B."/>
            <person name="Kim S.B."/>
        </authorList>
    </citation>
    <scope>NUCLEOTIDE SEQUENCE [LARGE SCALE GENOMIC DNA]</scope>
    <source>
        <strain evidence="2 3">2-15</strain>
    </source>
</reference>
<keyword evidence="1" id="KW-0472">Membrane</keyword>
<keyword evidence="3" id="KW-1185">Reference proteome</keyword>
<dbReference type="EMBL" id="CP127294">
    <property type="protein sequence ID" value="WIX78747.1"/>
    <property type="molecule type" value="Genomic_DNA"/>
</dbReference>
<dbReference type="RefSeq" id="WP_285969452.1">
    <property type="nucleotide sequence ID" value="NZ_CP127294.1"/>
</dbReference>
<dbReference type="AlphaFoldDB" id="A0A9Y2MXE6"/>
<dbReference type="Proteomes" id="UP001236014">
    <property type="component" value="Chromosome"/>
</dbReference>
<evidence type="ECO:0000313" key="2">
    <source>
        <dbReference type="EMBL" id="WIX78747.1"/>
    </source>
</evidence>
<keyword evidence="1" id="KW-1133">Transmembrane helix</keyword>
<sequence length="256" mass="27718">MPRSARLVLAVVLFVQLAWSVPLAVVFGNEYLATREADLLVPSAIFAVFVVGFLAATVTLLLSWLLAGRRRKRLLATGSRVPALLVDVAYTHTRVKRRTVRKLTFESRATGTPVRAEAHTTVDLPEGTPATIAYDLADPTKAVVVDDLTALAADLAGRAERQRQARIDEMFRHQRGGSWTTFEQDGPSVFTTSTVTVSGADGLPVDLTSHVKDAAGQGFGTALDQLRAMVADGRLSQQQFDAIARQFSGLFDEPGR</sequence>
<name>A0A9Y2MXE6_9PSEU</name>
<protein>
    <submittedName>
        <fullName evidence="2">Uncharacterized protein</fullName>
    </submittedName>
</protein>
<organism evidence="2 3">
    <name type="scientific">Amycolatopsis carbonis</name>
    <dbReference type="NCBI Taxonomy" id="715471"/>
    <lineage>
        <taxon>Bacteria</taxon>
        <taxon>Bacillati</taxon>
        <taxon>Actinomycetota</taxon>
        <taxon>Actinomycetes</taxon>
        <taxon>Pseudonocardiales</taxon>
        <taxon>Pseudonocardiaceae</taxon>
        <taxon>Amycolatopsis</taxon>
    </lineage>
</organism>
<gene>
    <name evidence="2" type="ORF">QRX50_46710</name>
</gene>